<proteinExistence type="predicted"/>
<dbReference type="Gene3D" id="1.10.287.1080">
    <property type="entry name" value="MazG-like"/>
    <property type="match status" value="1"/>
</dbReference>
<dbReference type="PIRSF" id="PIRSF036521">
    <property type="entry name" value="UCP036521_pph"/>
    <property type="match status" value="1"/>
</dbReference>
<gene>
    <name evidence="2" type="ORF">BA70_00205</name>
</gene>
<evidence type="ECO:0000313" key="3">
    <source>
        <dbReference type="Proteomes" id="UP000028091"/>
    </source>
</evidence>
<comment type="caution">
    <text evidence="2">The sequence shown here is derived from an EMBL/GenBank/DDBJ whole genome shotgun (WGS) entry which is preliminary data.</text>
</comment>
<dbReference type="Proteomes" id="UP000028091">
    <property type="component" value="Unassembled WGS sequence"/>
</dbReference>
<dbReference type="PANTHER" id="PTHR42692">
    <property type="entry name" value="NUCLEOTIDE PYROPHOSPHOHYDROLASE"/>
    <property type="match status" value="1"/>
</dbReference>
<organism evidence="2 3">
    <name type="scientific">Bacillus zhangzhouensis</name>
    <dbReference type="NCBI Taxonomy" id="1178540"/>
    <lineage>
        <taxon>Bacteria</taxon>
        <taxon>Bacillati</taxon>
        <taxon>Bacillota</taxon>
        <taxon>Bacilli</taxon>
        <taxon>Bacillales</taxon>
        <taxon>Bacillaceae</taxon>
        <taxon>Bacillus</taxon>
    </lineage>
</organism>
<reference evidence="2 3" key="1">
    <citation type="submission" date="2012-09" db="EMBL/GenBank/DDBJ databases">
        <title>Genome Sequence of Bacillus sp. DW5-4.</title>
        <authorList>
            <person name="Lai Q."/>
            <person name="Liu Y."/>
            <person name="Shao Z."/>
        </authorList>
    </citation>
    <scope>NUCLEOTIDE SEQUENCE [LARGE SCALE GENOMIC DNA]</scope>
    <source>
        <strain evidence="2 3">DW5-4</strain>
    </source>
</reference>
<feature type="domain" description="NTP pyrophosphohydrolase MazG-like" evidence="1">
    <location>
        <begin position="30"/>
        <end position="102"/>
    </location>
</feature>
<dbReference type="CDD" id="cd11523">
    <property type="entry name" value="NTP-PPase"/>
    <property type="match status" value="1"/>
</dbReference>
<sequence length="113" mass="13285">MQTTEIEKWIKEFYEMRNWTKYGPFIRLGFLMEETGELARAVRAVEIGRDRPDEKIQETLELKKDLIEEMGDVLANLLVLADLYDVTLEEVFASHQQKLTKRFSTEIEQAKST</sequence>
<dbReference type="AlphaFoldDB" id="A0A081LFM2"/>
<dbReference type="eggNOG" id="COG1694">
    <property type="taxonomic scope" value="Bacteria"/>
</dbReference>
<evidence type="ECO:0000259" key="1">
    <source>
        <dbReference type="Pfam" id="PF03819"/>
    </source>
</evidence>
<dbReference type="SUPFAM" id="SSF101386">
    <property type="entry name" value="all-alpha NTP pyrophosphatases"/>
    <property type="match status" value="1"/>
</dbReference>
<accession>A0A081LFM2</accession>
<evidence type="ECO:0000313" key="2">
    <source>
        <dbReference type="EMBL" id="KEP28048.1"/>
    </source>
</evidence>
<dbReference type="InterPro" id="IPR004518">
    <property type="entry name" value="MazG-like_dom"/>
</dbReference>
<name>A0A081LFM2_9BACI</name>
<protein>
    <recommendedName>
        <fullName evidence="1">NTP pyrophosphohydrolase MazG-like domain-containing protein</fullName>
    </recommendedName>
</protein>
<dbReference type="PANTHER" id="PTHR42692:SF2">
    <property type="entry name" value="IG HYPOTHETICAL 16995"/>
    <property type="match status" value="1"/>
</dbReference>
<dbReference type="Pfam" id="PF03819">
    <property type="entry name" value="MazG"/>
    <property type="match status" value="1"/>
</dbReference>
<keyword evidence="3" id="KW-1185">Reference proteome</keyword>
<dbReference type="OrthoDB" id="2418132at2"/>
<dbReference type="EMBL" id="JOTP01000001">
    <property type="protein sequence ID" value="KEP28048.1"/>
    <property type="molecule type" value="Genomic_DNA"/>
</dbReference>
<dbReference type="InterPro" id="IPR047046">
    <property type="entry name" value="YpjD/YvdC"/>
</dbReference>
<dbReference type="InterPro" id="IPR011411">
    <property type="entry name" value="MazG-related_YvdC"/>
</dbReference>
<dbReference type="RefSeq" id="WP_034316625.1">
    <property type="nucleotide sequence ID" value="NZ_JARMEA010000003.1"/>
</dbReference>